<dbReference type="EMBL" id="PJMU01000001">
    <property type="protein sequence ID" value="PKV75643.1"/>
    <property type="molecule type" value="Genomic_DNA"/>
</dbReference>
<protein>
    <submittedName>
        <fullName evidence="1">Uncharacterized protein</fullName>
    </submittedName>
</protein>
<organism evidence="1 2">
    <name type="scientific">Pontibacter ramchanderi</name>
    <dbReference type="NCBI Taxonomy" id="1179743"/>
    <lineage>
        <taxon>Bacteria</taxon>
        <taxon>Pseudomonadati</taxon>
        <taxon>Bacteroidota</taxon>
        <taxon>Cytophagia</taxon>
        <taxon>Cytophagales</taxon>
        <taxon>Hymenobacteraceae</taxon>
        <taxon>Pontibacter</taxon>
    </lineage>
</organism>
<gene>
    <name evidence="1" type="ORF">BD749_0588</name>
</gene>
<reference evidence="1 2" key="1">
    <citation type="submission" date="2017-12" db="EMBL/GenBank/DDBJ databases">
        <title>Genomic Encyclopedia of Type Strains, Phase III (KMG-III): the genomes of soil and plant-associated and newly described type strains.</title>
        <authorList>
            <person name="Whitman W."/>
        </authorList>
    </citation>
    <scope>NUCLEOTIDE SEQUENCE [LARGE SCALE GENOMIC DNA]</scope>
    <source>
        <strain evidence="1 2">LP43</strain>
    </source>
</reference>
<sequence>MRRALLLLVVLSAFVAGCESKYKDPDPQAMGYDYYPLEIGQYRVYNVKETRYFEGTPSRLNYQLRERVDTSFVDQTGQLVYKIIRSKRPDANADWLDDSVMTVAKSPTMVMLTKDNTKYVKLVFPVKTGLEFVGDLYNTRQVTDGAGSKIRDNKEVYTYQAVGESYEVSGQTYPVTATVVHNFRSVSTIYDNRFEVYAEGIGLVYRVWDRVNYVSCQGGPGCVDDFKIDHGHEREETLIEHGKL</sequence>
<evidence type="ECO:0000313" key="2">
    <source>
        <dbReference type="Proteomes" id="UP000233782"/>
    </source>
</evidence>
<accession>A0A2N3V222</accession>
<name>A0A2N3V222_9BACT</name>
<evidence type="ECO:0000313" key="1">
    <source>
        <dbReference type="EMBL" id="PKV75643.1"/>
    </source>
</evidence>
<dbReference type="RefSeq" id="WP_101442860.1">
    <property type="nucleotide sequence ID" value="NZ_PJMU01000001.1"/>
</dbReference>
<dbReference type="Proteomes" id="UP000233782">
    <property type="component" value="Unassembled WGS sequence"/>
</dbReference>
<proteinExistence type="predicted"/>
<keyword evidence="2" id="KW-1185">Reference proteome</keyword>
<dbReference type="AlphaFoldDB" id="A0A2N3V222"/>
<dbReference type="PROSITE" id="PS51257">
    <property type="entry name" value="PROKAR_LIPOPROTEIN"/>
    <property type="match status" value="1"/>
</dbReference>
<comment type="caution">
    <text evidence="1">The sequence shown here is derived from an EMBL/GenBank/DDBJ whole genome shotgun (WGS) entry which is preliminary data.</text>
</comment>
<dbReference type="OrthoDB" id="1467525at2"/>